<sequence>MTSSAVVTLLIGIAVVDILSPVYYIKIGIRDLLYPGPCIPPRGYWETVFNWILLALRDNCRRCSTWFGLGLAAIRMLSLKLVLRKSFNFITEAPFGVKTILATTVASSGISVFYLFRYQVVPDPEWITVPG</sequence>
<dbReference type="WBParaSite" id="Csp11.Scaffold346.g856.t1">
    <property type="protein sequence ID" value="Csp11.Scaffold346.g856.t1"/>
    <property type="gene ID" value="Csp11.Scaffold346.g856"/>
</dbReference>
<protein>
    <submittedName>
        <fullName evidence="3 4">HGWP repeat containing protein-like</fullName>
    </submittedName>
</protein>
<proteinExistence type="predicted"/>
<evidence type="ECO:0000256" key="1">
    <source>
        <dbReference type="SAM" id="Phobius"/>
    </source>
</evidence>
<keyword evidence="2" id="KW-1185">Reference proteome</keyword>
<dbReference type="Proteomes" id="UP000095282">
    <property type="component" value="Unplaced"/>
</dbReference>
<name>A0A1I7SYS2_9PELO</name>
<dbReference type="GO" id="GO:0008528">
    <property type="term" value="F:G protein-coupled peptide receptor activity"/>
    <property type="evidence" value="ECO:0007669"/>
    <property type="project" value="InterPro"/>
</dbReference>
<accession>A0A1I7SYS1</accession>
<dbReference type="InterPro" id="IPR019427">
    <property type="entry name" value="7TM_GPCR_serpentine_rcpt_Srw"/>
</dbReference>
<evidence type="ECO:0000313" key="4">
    <source>
        <dbReference type="WBParaSite" id="Csp11.Scaffold346.g856.t2"/>
    </source>
</evidence>
<dbReference type="PANTHER" id="PTHR22751:SF73">
    <property type="entry name" value="G-PROTEIN COUPLED RECEPTORS FAMILY 1 PROFILE DOMAIN-CONTAINING PROTEIN"/>
    <property type="match status" value="1"/>
</dbReference>
<evidence type="ECO:0000313" key="2">
    <source>
        <dbReference type="Proteomes" id="UP000095282"/>
    </source>
</evidence>
<reference evidence="3 4" key="1">
    <citation type="submission" date="2016-11" db="UniProtKB">
        <authorList>
            <consortium name="WormBaseParasite"/>
        </authorList>
    </citation>
    <scope>IDENTIFICATION</scope>
</reference>
<evidence type="ECO:0000313" key="3">
    <source>
        <dbReference type="WBParaSite" id="Csp11.Scaffold346.g856.t1"/>
    </source>
</evidence>
<dbReference type="Pfam" id="PF10324">
    <property type="entry name" value="7TM_GPCR_Srw"/>
    <property type="match status" value="1"/>
</dbReference>
<accession>A0A1I7SYS2</accession>
<dbReference type="WBParaSite" id="Csp11.Scaffold346.g856.t2">
    <property type="protein sequence ID" value="Csp11.Scaffold346.g856.t2"/>
    <property type="gene ID" value="Csp11.Scaffold346.g856"/>
</dbReference>
<dbReference type="eggNOG" id="ENOG502TJCH">
    <property type="taxonomic scope" value="Eukaryota"/>
</dbReference>
<dbReference type="AlphaFoldDB" id="A0A1I7SYS2"/>
<feature type="transmembrane region" description="Helical" evidence="1">
    <location>
        <begin position="95"/>
        <end position="116"/>
    </location>
</feature>
<keyword evidence="1" id="KW-0812">Transmembrane</keyword>
<keyword evidence="1" id="KW-1133">Transmembrane helix</keyword>
<organism evidence="2 4">
    <name type="scientific">Caenorhabditis tropicalis</name>
    <dbReference type="NCBI Taxonomy" id="1561998"/>
    <lineage>
        <taxon>Eukaryota</taxon>
        <taxon>Metazoa</taxon>
        <taxon>Ecdysozoa</taxon>
        <taxon>Nematoda</taxon>
        <taxon>Chromadorea</taxon>
        <taxon>Rhabditida</taxon>
        <taxon>Rhabditina</taxon>
        <taxon>Rhabditomorpha</taxon>
        <taxon>Rhabditoidea</taxon>
        <taxon>Rhabditidae</taxon>
        <taxon>Peloderinae</taxon>
        <taxon>Caenorhabditis</taxon>
    </lineage>
</organism>
<dbReference type="PANTHER" id="PTHR22751">
    <property type="entry name" value="G-PROTEIN COUPLED RECEPTOR-RELATED"/>
    <property type="match status" value="1"/>
</dbReference>
<feature type="transmembrane region" description="Helical" evidence="1">
    <location>
        <begin position="6"/>
        <end position="25"/>
    </location>
</feature>
<keyword evidence="1" id="KW-0472">Membrane</keyword>